<keyword evidence="3" id="KW-1185">Reference proteome</keyword>
<feature type="domain" description="SGNH hydrolase-type esterase" evidence="1">
    <location>
        <begin position="14"/>
        <end position="195"/>
    </location>
</feature>
<dbReference type="Proteomes" id="UP001629113">
    <property type="component" value="Unassembled WGS sequence"/>
</dbReference>
<sequence>MNTMLLVNPLRILCFGDSLTWGFSHGGYTQHPYAITLKTTLESKLPDPVITEQKGQNGDLAVSPPGGFWPRMDIIYEETEIPFDWAVILGGTNDLTWHHEGEEIYEALQKVWEIPLSNGTKVLALTVPECGVQPLCSPELAARRDLLNQYIRSHSEENFYVLDLHAAIPWTSMPEDRREEIWDDGVHFTEEGYDLMGSLVAGRLLEIMQETAADRAPVGGQVGQKPLVAEHEVAAKKDERMRLRSGRTISKENEVQVR</sequence>
<comment type="caution">
    <text evidence="2">The sequence shown here is derived from an EMBL/GenBank/DDBJ whole genome shotgun (WGS) entry which is preliminary data.</text>
</comment>
<evidence type="ECO:0000313" key="2">
    <source>
        <dbReference type="EMBL" id="KAL3418641.1"/>
    </source>
</evidence>
<dbReference type="InterPro" id="IPR013830">
    <property type="entry name" value="SGNH_hydro"/>
</dbReference>
<reference evidence="2 3" key="1">
    <citation type="submission" date="2024-06" db="EMBL/GenBank/DDBJ databases">
        <title>Complete genome of Phlyctema vagabunda strain 19-DSS-EL-015.</title>
        <authorList>
            <person name="Fiorenzani C."/>
        </authorList>
    </citation>
    <scope>NUCLEOTIDE SEQUENCE [LARGE SCALE GENOMIC DNA]</scope>
    <source>
        <strain evidence="2 3">19-DSS-EL-015</strain>
    </source>
</reference>
<dbReference type="SUPFAM" id="SSF52266">
    <property type="entry name" value="SGNH hydrolase"/>
    <property type="match status" value="1"/>
</dbReference>
<dbReference type="Pfam" id="PF13472">
    <property type="entry name" value="Lipase_GDSL_2"/>
    <property type="match status" value="1"/>
</dbReference>
<dbReference type="PANTHER" id="PTHR30383:SF19">
    <property type="entry name" value="FIBRONECTIN TYPE-III DOMAIN-CONTAINING PROTEIN"/>
    <property type="match status" value="1"/>
</dbReference>
<name>A0ABR4P6A0_9HELO</name>
<dbReference type="InterPro" id="IPR051532">
    <property type="entry name" value="Ester_Hydrolysis_Enzymes"/>
</dbReference>
<proteinExistence type="predicted"/>
<dbReference type="Gene3D" id="3.40.50.1110">
    <property type="entry name" value="SGNH hydrolase"/>
    <property type="match status" value="1"/>
</dbReference>
<accession>A0ABR4P6A0</accession>
<gene>
    <name evidence="2" type="ORF">PVAG01_10357</name>
</gene>
<evidence type="ECO:0000259" key="1">
    <source>
        <dbReference type="Pfam" id="PF13472"/>
    </source>
</evidence>
<dbReference type="PANTHER" id="PTHR30383">
    <property type="entry name" value="THIOESTERASE 1/PROTEASE 1/LYSOPHOSPHOLIPASE L1"/>
    <property type="match status" value="1"/>
</dbReference>
<evidence type="ECO:0000313" key="3">
    <source>
        <dbReference type="Proteomes" id="UP001629113"/>
    </source>
</evidence>
<organism evidence="2 3">
    <name type="scientific">Phlyctema vagabunda</name>
    <dbReference type="NCBI Taxonomy" id="108571"/>
    <lineage>
        <taxon>Eukaryota</taxon>
        <taxon>Fungi</taxon>
        <taxon>Dikarya</taxon>
        <taxon>Ascomycota</taxon>
        <taxon>Pezizomycotina</taxon>
        <taxon>Leotiomycetes</taxon>
        <taxon>Helotiales</taxon>
        <taxon>Dermateaceae</taxon>
        <taxon>Phlyctema</taxon>
    </lineage>
</organism>
<dbReference type="EMBL" id="JBFCZG010000009">
    <property type="protein sequence ID" value="KAL3418641.1"/>
    <property type="molecule type" value="Genomic_DNA"/>
</dbReference>
<dbReference type="CDD" id="cd00229">
    <property type="entry name" value="SGNH_hydrolase"/>
    <property type="match status" value="1"/>
</dbReference>
<dbReference type="InterPro" id="IPR036514">
    <property type="entry name" value="SGNH_hydro_sf"/>
</dbReference>
<protein>
    <submittedName>
        <fullName evidence="2">GDSL-like Lipase/Acylhydrolase</fullName>
    </submittedName>
</protein>